<dbReference type="InterPro" id="IPR003690">
    <property type="entry name" value="MTERF"/>
</dbReference>
<evidence type="ECO:0000313" key="5">
    <source>
        <dbReference type="Proteomes" id="UP001603857"/>
    </source>
</evidence>
<keyword evidence="2" id="KW-0804">Transcription</keyword>
<evidence type="ECO:0000256" key="2">
    <source>
        <dbReference type="ARBA" id="ARBA00022472"/>
    </source>
</evidence>
<keyword evidence="2" id="KW-0806">Transcription termination</keyword>
<reference evidence="4 5" key="1">
    <citation type="submission" date="2024-08" db="EMBL/GenBank/DDBJ databases">
        <title>Insights into the chromosomal genome structure of Flemingia macrophylla.</title>
        <authorList>
            <person name="Ding Y."/>
            <person name="Zhao Y."/>
            <person name="Bi W."/>
            <person name="Wu M."/>
            <person name="Zhao G."/>
            <person name="Gong Y."/>
            <person name="Li W."/>
            <person name="Zhang P."/>
        </authorList>
    </citation>
    <scope>NUCLEOTIDE SEQUENCE [LARGE SCALE GENOMIC DNA]</scope>
    <source>
        <strain evidence="4">DYQJB</strain>
        <tissue evidence="4">Leaf</tissue>
    </source>
</reference>
<keyword evidence="3" id="KW-0809">Transit peptide</keyword>
<dbReference type="InterPro" id="IPR038538">
    <property type="entry name" value="MTERF_sf"/>
</dbReference>
<comment type="caution">
    <text evidence="4">The sequence shown here is derived from an EMBL/GenBank/DDBJ whole genome shotgun (WGS) entry which is preliminary data.</text>
</comment>
<organism evidence="4 5">
    <name type="scientific">Flemingia macrophylla</name>
    <dbReference type="NCBI Taxonomy" id="520843"/>
    <lineage>
        <taxon>Eukaryota</taxon>
        <taxon>Viridiplantae</taxon>
        <taxon>Streptophyta</taxon>
        <taxon>Embryophyta</taxon>
        <taxon>Tracheophyta</taxon>
        <taxon>Spermatophyta</taxon>
        <taxon>Magnoliopsida</taxon>
        <taxon>eudicotyledons</taxon>
        <taxon>Gunneridae</taxon>
        <taxon>Pentapetalae</taxon>
        <taxon>rosids</taxon>
        <taxon>fabids</taxon>
        <taxon>Fabales</taxon>
        <taxon>Fabaceae</taxon>
        <taxon>Papilionoideae</taxon>
        <taxon>50 kb inversion clade</taxon>
        <taxon>NPAAA clade</taxon>
        <taxon>indigoferoid/millettioid clade</taxon>
        <taxon>Phaseoleae</taxon>
        <taxon>Flemingia</taxon>
    </lineage>
</organism>
<dbReference type="GO" id="GO:0006353">
    <property type="term" value="P:DNA-templated transcription termination"/>
    <property type="evidence" value="ECO:0007669"/>
    <property type="project" value="UniProtKB-KW"/>
</dbReference>
<sequence length="550" mass="62560">MSHFRKLMVLQFSLKPWQNPRFHSFSTKATASAAAVKEAQAALLEYLHSTRSLHFLDADNMCKNSPSFLNDLLSKTLSHSQSQTLTKRSISRYLSYHPINEFEPFFESLGLTPPEFYPLLPRDMIYLNDDALLMDNYQTLCNYGVHRTKMGKIFKLAPQVFRHQPRVLSSILREYEKLGVPPATLAGVVASSPRVLVGGVDFGFVKVVGMLKGLVGKDGDWVWGNLLDGVGGGCFNWGVMLRVLTLLARVYGEEQLGGLIVRRPCLIFEESGGCVLSLIVFLFKLGFSMDQVSRMFIEFPDVGVGKFLSNLRQCFLFLTEIEMEASDIGRIFQSHCLVLGSFTLKKTITLLTYLNVGKKRLCRTVRDDPLLMKSWALGKRIEPLVNSYLEFESKEMKKKFMLKLGYVENSKKMNEAIKLFRGKGAELEERLEFIVRAGLDYEVVCKMIRDSPRILNQTTDRINKKIEFLVNEGYSISDLENFPSFLSYSPRRVKLRFGMYNWLKEQGAIEAGYALSTIIACSEKAFVQLYVKRHPSGLQVWHDLKAQISS</sequence>
<evidence type="ECO:0000313" key="4">
    <source>
        <dbReference type="EMBL" id="KAL2348209.1"/>
    </source>
</evidence>
<dbReference type="AlphaFoldDB" id="A0ABD1NJ97"/>
<accession>A0ABD1NJ97</accession>
<dbReference type="Pfam" id="PF02536">
    <property type="entry name" value="mTERF"/>
    <property type="match status" value="2"/>
</dbReference>
<dbReference type="Gene3D" id="1.25.70.10">
    <property type="entry name" value="Transcription termination factor 3, mitochondrial"/>
    <property type="match status" value="2"/>
</dbReference>
<keyword evidence="5" id="KW-1185">Reference proteome</keyword>
<proteinExistence type="inferred from homology"/>
<dbReference type="EMBL" id="JBGMDY010000001">
    <property type="protein sequence ID" value="KAL2348209.1"/>
    <property type="molecule type" value="Genomic_DNA"/>
</dbReference>
<name>A0ABD1NJ97_9FABA</name>
<comment type="similarity">
    <text evidence="1">Belongs to the mTERF family.</text>
</comment>
<protein>
    <recommendedName>
        <fullName evidence="6">Transcription termination factor MTEF18, mitochondrial-like</fullName>
    </recommendedName>
</protein>
<gene>
    <name evidence="4" type="ORF">Fmac_002209</name>
</gene>
<evidence type="ECO:0000256" key="1">
    <source>
        <dbReference type="ARBA" id="ARBA00007692"/>
    </source>
</evidence>
<dbReference type="FunFam" id="1.25.70.10:FF:000014">
    <property type="entry name" value="Transcription termination factor MTEF18, mitochondrial"/>
    <property type="match status" value="1"/>
</dbReference>
<dbReference type="PANTHER" id="PTHR13068">
    <property type="entry name" value="CGI-12 PROTEIN-RELATED"/>
    <property type="match status" value="1"/>
</dbReference>
<dbReference type="Proteomes" id="UP001603857">
    <property type="component" value="Unassembled WGS sequence"/>
</dbReference>
<keyword evidence="2" id="KW-0805">Transcription regulation</keyword>
<dbReference type="PANTHER" id="PTHR13068:SF38">
    <property type="entry name" value="TRANSCRIPTION TERMINATION FACTOR FAMILY PROTEIN"/>
    <property type="match status" value="1"/>
</dbReference>
<dbReference type="SMART" id="SM00733">
    <property type="entry name" value="Mterf"/>
    <property type="match status" value="4"/>
</dbReference>
<evidence type="ECO:0008006" key="6">
    <source>
        <dbReference type="Google" id="ProtNLM"/>
    </source>
</evidence>
<evidence type="ECO:0000256" key="3">
    <source>
        <dbReference type="ARBA" id="ARBA00022946"/>
    </source>
</evidence>